<comment type="subcellular location">
    <subcellularLocation>
        <location evidence="1">Cytoplasm</location>
    </subcellularLocation>
</comment>
<keyword evidence="4" id="KW-0678">Repressor</keyword>
<evidence type="ECO:0000256" key="3">
    <source>
        <dbReference type="ARBA" id="ARBA00022490"/>
    </source>
</evidence>
<dbReference type="InterPro" id="IPR010921">
    <property type="entry name" value="Trp_repressor/repl_initiator"/>
</dbReference>
<accession>A0A7C3EB76</accession>
<name>A0A7C3EB76_9SPIR</name>
<keyword evidence="5" id="KW-0805">Transcription regulation</keyword>
<keyword evidence="7" id="KW-0804">Transcription</keyword>
<evidence type="ECO:0000256" key="6">
    <source>
        <dbReference type="ARBA" id="ARBA00023125"/>
    </source>
</evidence>
<reference evidence="8" key="1">
    <citation type="journal article" date="2020" name="mSystems">
        <title>Genome- and Community-Level Interaction Insights into Carbon Utilization and Element Cycling Functions of Hydrothermarchaeota in Hydrothermal Sediment.</title>
        <authorList>
            <person name="Zhou Z."/>
            <person name="Liu Y."/>
            <person name="Xu W."/>
            <person name="Pan J."/>
            <person name="Luo Z.H."/>
            <person name="Li M."/>
        </authorList>
    </citation>
    <scope>NUCLEOTIDE SEQUENCE [LARGE SCALE GENOMIC DNA]</scope>
    <source>
        <strain evidence="8">SpSt-503</strain>
    </source>
</reference>
<protein>
    <submittedName>
        <fullName evidence="8">Transcriptional regulator</fullName>
    </submittedName>
</protein>
<dbReference type="Pfam" id="PF01371">
    <property type="entry name" value="Trp_repressor"/>
    <property type="match status" value="1"/>
</dbReference>
<comment type="similarity">
    <text evidence="2">Belongs to the TrpR family.</text>
</comment>
<evidence type="ECO:0000256" key="2">
    <source>
        <dbReference type="ARBA" id="ARBA00007027"/>
    </source>
</evidence>
<dbReference type="InterPro" id="IPR000831">
    <property type="entry name" value="Trp_repress"/>
</dbReference>
<evidence type="ECO:0000256" key="1">
    <source>
        <dbReference type="ARBA" id="ARBA00004496"/>
    </source>
</evidence>
<dbReference type="InterPro" id="IPR013335">
    <property type="entry name" value="Trp_repress_bac"/>
</dbReference>
<dbReference type="GO" id="GO:0043565">
    <property type="term" value="F:sequence-specific DNA binding"/>
    <property type="evidence" value="ECO:0007669"/>
    <property type="project" value="InterPro"/>
</dbReference>
<comment type="caution">
    <text evidence="8">The sequence shown here is derived from an EMBL/GenBank/DDBJ whole genome shotgun (WGS) entry which is preliminary data.</text>
</comment>
<evidence type="ECO:0000256" key="5">
    <source>
        <dbReference type="ARBA" id="ARBA00023015"/>
    </source>
</evidence>
<keyword evidence="6" id="KW-0238">DNA-binding</keyword>
<evidence type="ECO:0000256" key="7">
    <source>
        <dbReference type="ARBA" id="ARBA00023163"/>
    </source>
</evidence>
<dbReference type="EMBL" id="DSVL01000381">
    <property type="protein sequence ID" value="HFH30296.1"/>
    <property type="molecule type" value="Genomic_DNA"/>
</dbReference>
<evidence type="ECO:0000256" key="4">
    <source>
        <dbReference type="ARBA" id="ARBA00022491"/>
    </source>
</evidence>
<sequence>MKVDDPAVALNLKELSRTLAATSDAVLIEDFLRSLLTPSETADIAARWALVKALDNKIPQREIAAELGLSLCKITRGSRELKKPDSPFRKMLHIADTLKSS</sequence>
<dbReference type="InterPro" id="IPR038116">
    <property type="entry name" value="TrpR-like_sf"/>
</dbReference>
<dbReference type="GO" id="GO:0005737">
    <property type="term" value="C:cytoplasm"/>
    <property type="evidence" value="ECO:0007669"/>
    <property type="project" value="UniProtKB-SubCell"/>
</dbReference>
<proteinExistence type="inferred from homology"/>
<dbReference type="Gene3D" id="1.10.1270.10">
    <property type="entry name" value="TrpR-like"/>
    <property type="match status" value="1"/>
</dbReference>
<evidence type="ECO:0000313" key="8">
    <source>
        <dbReference type="EMBL" id="HFH30296.1"/>
    </source>
</evidence>
<dbReference type="PANTHER" id="PTHR38025:SF1">
    <property type="entry name" value="TRP OPERON REPRESSOR"/>
    <property type="match status" value="1"/>
</dbReference>
<organism evidence="8">
    <name type="scientific">Gracilinema caldarium</name>
    <dbReference type="NCBI Taxonomy" id="215591"/>
    <lineage>
        <taxon>Bacteria</taxon>
        <taxon>Pseudomonadati</taxon>
        <taxon>Spirochaetota</taxon>
        <taxon>Spirochaetia</taxon>
        <taxon>Spirochaetales</taxon>
        <taxon>Breznakiellaceae</taxon>
        <taxon>Gracilinema</taxon>
    </lineage>
</organism>
<dbReference type="GO" id="GO:0003700">
    <property type="term" value="F:DNA-binding transcription factor activity"/>
    <property type="evidence" value="ECO:0007669"/>
    <property type="project" value="InterPro"/>
</dbReference>
<keyword evidence="3" id="KW-0963">Cytoplasm</keyword>
<dbReference type="PANTHER" id="PTHR38025">
    <property type="entry name" value="TRP OPERON REPRESSOR"/>
    <property type="match status" value="1"/>
</dbReference>
<gene>
    <name evidence="8" type="ORF">ENS59_12455</name>
</gene>
<dbReference type="AlphaFoldDB" id="A0A7C3EB76"/>
<dbReference type="SUPFAM" id="SSF48295">
    <property type="entry name" value="TrpR-like"/>
    <property type="match status" value="1"/>
</dbReference>